<feature type="compositionally biased region" description="Low complexity" evidence="1">
    <location>
        <begin position="1"/>
        <end position="16"/>
    </location>
</feature>
<evidence type="ECO:0000313" key="2">
    <source>
        <dbReference type="EMBL" id="EXL90726.1"/>
    </source>
</evidence>
<reference evidence="2" key="1">
    <citation type="submission" date="2011-11" db="EMBL/GenBank/DDBJ databases">
        <title>The Genome Sequence of Fusarium oxysporum II5.</title>
        <authorList>
            <consortium name="The Broad Institute Genome Sequencing Platform"/>
            <person name="Ma L.-J."/>
            <person name="Gale L.R."/>
            <person name="Schwartz D.C."/>
            <person name="Zhou S."/>
            <person name="Corby-Kistler H."/>
            <person name="Young S.K."/>
            <person name="Zeng Q."/>
            <person name="Gargeya S."/>
            <person name="Fitzgerald M."/>
            <person name="Haas B."/>
            <person name="Abouelleil A."/>
            <person name="Alvarado L."/>
            <person name="Arachchi H.M."/>
            <person name="Berlin A."/>
            <person name="Brown A."/>
            <person name="Chapman S.B."/>
            <person name="Chen Z."/>
            <person name="Dunbar C."/>
            <person name="Freedman E."/>
            <person name="Gearin G."/>
            <person name="Goldberg J."/>
            <person name="Griggs A."/>
            <person name="Gujja S."/>
            <person name="Heiman D."/>
            <person name="Howarth C."/>
            <person name="Larson L."/>
            <person name="Lui A."/>
            <person name="MacDonald P.J.P."/>
            <person name="Montmayeur A."/>
            <person name="Murphy C."/>
            <person name="Neiman D."/>
            <person name="Pearson M."/>
            <person name="Priest M."/>
            <person name="Roberts A."/>
            <person name="Saif S."/>
            <person name="Shea T."/>
            <person name="Shenoy N."/>
            <person name="Sisk P."/>
            <person name="Stolte C."/>
            <person name="Sykes S."/>
            <person name="Wortman J."/>
            <person name="Nusbaum C."/>
            <person name="Birren B."/>
        </authorList>
    </citation>
    <scope>NUCLEOTIDE SEQUENCE [LARGE SCALE GENOMIC DNA]</scope>
    <source>
        <strain evidence="2">54006</strain>
    </source>
</reference>
<dbReference type="AlphaFoldDB" id="X0J2Z2"/>
<organism evidence="2">
    <name type="scientific">Fusarium odoratissimum (strain NRRL 54006)</name>
    <dbReference type="NCBI Taxonomy" id="1089451"/>
    <lineage>
        <taxon>Eukaryota</taxon>
        <taxon>Fungi</taxon>
        <taxon>Dikarya</taxon>
        <taxon>Ascomycota</taxon>
        <taxon>Pezizomycotina</taxon>
        <taxon>Sordariomycetes</taxon>
        <taxon>Hypocreomycetidae</taxon>
        <taxon>Hypocreales</taxon>
        <taxon>Nectriaceae</taxon>
        <taxon>Fusarium</taxon>
        <taxon>Fusarium oxysporum species complex</taxon>
        <taxon>Fusarium oxysporum f. sp. cubense (strain race 4)</taxon>
    </lineage>
</organism>
<reference evidence="2" key="2">
    <citation type="submission" date="2014-03" db="EMBL/GenBank/DDBJ databases">
        <title>The Genome Annotation of Fusarium oxysporum II5.</title>
        <authorList>
            <consortium name="The Broad Institute Genomics Platform"/>
            <person name="Ma L.-J."/>
            <person name="Corby-Kistler H."/>
            <person name="Broz K."/>
            <person name="Gale L.R."/>
            <person name="Jonkers W."/>
            <person name="O'Donnell K."/>
            <person name="Ploetz R."/>
            <person name="Steinberg C."/>
            <person name="Schwartz D.C."/>
            <person name="VanEtten H."/>
            <person name="Zhou S."/>
            <person name="Young S.K."/>
            <person name="Zeng Q."/>
            <person name="Gargeya S."/>
            <person name="Fitzgerald M."/>
            <person name="Abouelleil A."/>
            <person name="Alvarado L."/>
            <person name="Chapman S.B."/>
            <person name="Gainer-Dewar J."/>
            <person name="Goldberg J."/>
            <person name="Griggs A."/>
            <person name="Gujja S."/>
            <person name="Hansen M."/>
            <person name="Howarth C."/>
            <person name="Imamovic A."/>
            <person name="Ireland A."/>
            <person name="Larimer J."/>
            <person name="McCowan C."/>
            <person name="Murphy C."/>
            <person name="Pearson M."/>
            <person name="Poon T.W."/>
            <person name="Priest M."/>
            <person name="Roberts A."/>
            <person name="Saif S."/>
            <person name="Shea T."/>
            <person name="Sykes S."/>
            <person name="Wortman J."/>
            <person name="Nusbaum C."/>
            <person name="Birren B."/>
        </authorList>
    </citation>
    <scope>NUCLEOTIDE SEQUENCE</scope>
    <source>
        <strain evidence="2">54006</strain>
    </source>
</reference>
<dbReference type="HOGENOM" id="CLU_2197112_0_0_1"/>
<dbReference type="EMBL" id="KK036137">
    <property type="protein sequence ID" value="EXL90726.1"/>
    <property type="molecule type" value="Genomic_DNA"/>
</dbReference>
<dbReference type="Proteomes" id="UP000030685">
    <property type="component" value="Unassembled WGS sequence"/>
</dbReference>
<proteinExistence type="predicted"/>
<dbReference type="VEuPathDB" id="FungiDB:FOIG_16021"/>
<feature type="region of interest" description="Disordered" evidence="1">
    <location>
        <begin position="1"/>
        <end position="25"/>
    </location>
</feature>
<accession>X0J2Z2</accession>
<name>X0J2Z2_FUSO5</name>
<evidence type="ECO:0000256" key="1">
    <source>
        <dbReference type="SAM" id="MobiDB-lite"/>
    </source>
</evidence>
<protein>
    <submittedName>
        <fullName evidence="2">Uncharacterized protein</fullName>
    </submittedName>
</protein>
<gene>
    <name evidence="2" type="ORF">FOIG_16021</name>
</gene>
<sequence>MLSQTSSTSTAQPASPRLDPSDGQQEAVKFRVCDHCRITPRHRKKTKCELQARQMRGRVRLLISLQVTWSARPVEPAGPAMPFAPTAGEEENLVFLDTLSRIVGYDGS</sequence>
<dbReference type="GeneID" id="42041196"/>
<dbReference type="RefSeq" id="XP_031052816.1">
    <property type="nucleotide sequence ID" value="XM_031217441.1"/>
</dbReference>